<keyword evidence="3" id="KW-1185">Reference proteome</keyword>
<dbReference type="PANTHER" id="PTHR13887">
    <property type="entry name" value="GLUTATHIONE S-TRANSFERASE KAPPA"/>
    <property type="match status" value="1"/>
</dbReference>
<dbReference type="AlphaFoldDB" id="A0A6A6ZNG0"/>
<dbReference type="InterPro" id="IPR036249">
    <property type="entry name" value="Thioredoxin-like_sf"/>
</dbReference>
<sequence length="228" mass="25757">MSYSSTITFTLDTICPWTYLGFTRLTAALAAFAVSHPDASVTFTLKLAPYQLYPGFSAAGENKYEWYKREKYNGSEERMRMYVGAMRDLGEKDGIAFDFENGMIANTLNAHRILRFLQETYSPSHALVALSSLYEQYFSEAKHPSSRDTLVTACLAAGLSRADAEELVNNEEKWLKETKAAIREQAQNGVDSVPYVVVEGRRRDFTLVGAKSEEDYRKVLEQVVKEAR</sequence>
<dbReference type="SUPFAM" id="SSF52833">
    <property type="entry name" value="Thioredoxin-like"/>
    <property type="match status" value="1"/>
</dbReference>
<proteinExistence type="predicted"/>
<dbReference type="InterPro" id="IPR001853">
    <property type="entry name" value="DSBA-like_thioredoxin_dom"/>
</dbReference>
<dbReference type="GO" id="GO:0016491">
    <property type="term" value="F:oxidoreductase activity"/>
    <property type="evidence" value="ECO:0007669"/>
    <property type="project" value="InterPro"/>
</dbReference>
<dbReference type="Gene3D" id="3.40.30.10">
    <property type="entry name" value="Glutaredoxin"/>
    <property type="match status" value="1"/>
</dbReference>
<organism evidence="2 3">
    <name type="scientific">Ophiobolus disseminans</name>
    <dbReference type="NCBI Taxonomy" id="1469910"/>
    <lineage>
        <taxon>Eukaryota</taxon>
        <taxon>Fungi</taxon>
        <taxon>Dikarya</taxon>
        <taxon>Ascomycota</taxon>
        <taxon>Pezizomycotina</taxon>
        <taxon>Dothideomycetes</taxon>
        <taxon>Pleosporomycetidae</taxon>
        <taxon>Pleosporales</taxon>
        <taxon>Pleosporineae</taxon>
        <taxon>Phaeosphaeriaceae</taxon>
        <taxon>Ophiobolus</taxon>
    </lineage>
</organism>
<evidence type="ECO:0000313" key="3">
    <source>
        <dbReference type="Proteomes" id="UP000799424"/>
    </source>
</evidence>
<dbReference type="OrthoDB" id="1930760at2759"/>
<evidence type="ECO:0000259" key="1">
    <source>
        <dbReference type="Pfam" id="PF01323"/>
    </source>
</evidence>
<accession>A0A6A6ZNG0</accession>
<reference evidence="2" key="1">
    <citation type="journal article" date="2020" name="Stud. Mycol.">
        <title>101 Dothideomycetes genomes: a test case for predicting lifestyles and emergence of pathogens.</title>
        <authorList>
            <person name="Haridas S."/>
            <person name="Albert R."/>
            <person name="Binder M."/>
            <person name="Bloem J."/>
            <person name="Labutti K."/>
            <person name="Salamov A."/>
            <person name="Andreopoulos B."/>
            <person name="Baker S."/>
            <person name="Barry K."/>
            <person name="Bills G."/>
            <person name="Bluhm B."/>
            <person name="Cannon C."/>
            <person name="Castanera R."/>
            <person name="Culley D."/>
            <person name="Daum C."/>
            <person name="Ezra D."/>
            <person name="Gonzalez J."/>
            <person name="Henrissat B."/>
            <person name="Kuo A."/>
            <person name="Liang C."/>
            <person name="Lipzen A."/>
            <person name="Lutzoni F."/>
            <person name="Magnuson J."/>
            <person name="Mondo S."/>
            <person name="Nolan M."/>
            <person name="Ohm R."/>
            <person name="Pangilinan J."/>
            <person name="Park H.-J."/>
            <person name="Ramirez L."/>
            <person name="Alfaro M."/>
            <person name="Sun H."/>
            <person name="Tritt A."/>
            <person name="Yoshinaga Y."/>
            <person name="Zwiers L.-H."/>
            <person name="Turgeon B."/>
            <person name="Goodwin S."/>
            <person name="Spatafora J."/>
            <person name="Crous P."/>
            <person name="Grigoriev I."/>
        </authorList>
    </citation>
    <scope>NUCLEOTIDE SEQUENCE</scope>
    <source>
        <strain evidence="2">CBS 113818</strain>
    </source>
</reference>
<gene>
    <name evidence="2" type="ORF">CC86DRAFT_373164</name>
</gene>
<dbReference type="Proteomes" id="UP000799424">
    <property type="component" value="Unassembled WGS sequence"/>
</dbReference>
<dbReference type="Pfam" id="PF01323">
    <property type="entry name" value="DSBA"/>
    <property type="match status" value="1"/>
</dbReference>
<name>A0A6A6ZNG0_9PLEO</name>
<evidence type="ECO:0000313" key="2">
    <source>
        <dbReference type="EMBL" id="KAF2821924.1"/>
    </source>
</evidence>
<dbReference type="PANTHER" id="PTHR13887:SF52">
    <property type="entry name" value="DSBA-LIKE THIOREDOXIN DOMAIN-CONTAINING PROTEIN"/>
    <property type="match status" value="1"/>
</dbReference>
<dbReference type="EMBL" id="MU006235">
    <property type="protein sequence ID" value="KAF2821924.1"/>
    <property type="molecule type" value="Genomic_DNA"/>
</dbReference>
<protein>
    <submittedName>
        <fullName evidence="2">Thioredoxin-like protein</fullName>
    </submittedName>
</protein>
<feature type="domain" description="DSBA-like thioredoxin" evidence="1">
    <location>
        <begin position="6"/>
        <end position="220"/>
    </location>
</feature>